<dbReference type="EMBL" id="JAANER010000002">
    <property type="protein sequence ID" value="KAG9194861.1"/>
    <property type="molecule type" value="Genomic_DNA"/>
</dbReference>
<dbReference type="Proteomes" id="UP001199106">
    <property type="component" value="Unassembled WGS sequence"/>
</dbReference>
<organism evidence="1 2">
    <name type="scientific">Alternaria panax</name>
    <dbReference type="NCBI Taxonomy" id="48097"/>
    <lineage>
        <taxon>Eukaryota</taxon>
        <taxon>Fungi</taxon>
        <taxon>Dikarya</taxon>
        <taxon>Ascomycota</taxon>
        <taxon>Pezizomycotina</taxon>
        <taxon>Dothideomycetes</taxon>
        <taxon>Pleosporomycetidae</taxon>
        <taxon>Pleosporales</taxon>
        <taxon>Pleosporineae</taxon>
        <taxon>Pleosporaceae</taxon>
        <taxon>Alternaria</taxon>
        <taxon>Alternaria sect. Panax</taxon>
    </lineage>
</organism>
<sequence length="321" mass="36036">MGEPTTIIVHLPADVYQDQFDFIEVVRDVTASIESQSPDEVIESQSSWASTAAVKFYRALFDHIDPTLELENVWDNSIMSADIAAKYMLKKMVKSLYLPFGDNYKTSSIFTYEVVSLLDTADEGMKSSRAIGILEALEEENYERTDEQKAYLKQMCTVLGRSGLLISPSELEQEVAASLDLFAATPDWEWSVIDRLLKSISKVMKMDATSSVQIATLDTIEAMIRSKYVFSHKNLQVLLFFTFSVALVLDGMADTRQSERLTALLNDLSVHRGVQTVQDRDSINGLCQNLGRMFDDVALQSTGDRFDDKELSKATSKLDIE</sequence>
<reference evidence="1" key="1">
    <citation type="submission" date="2021-07" db="EMBL/GenBank/DDBJ databases">
        <title>Genome Resource of American Ginseng Black Spot Pathogen Alternaria panax.</title>
        <authorList>
            <person name="Qiu C."/>
            <person name="Wang W."/>
            <person name="Liu Z."/>
        </authorList>
    </citation>
    <scope>NUCLEOTIDE SEQUENCE</scope>
    <source>
        <strain evidence="1">BNCC115425</strain>
    </source>
</reference>
<evidence type="ECO:0000313" key="1">
    <source>
        <dbReference type="EMBL" id="KAG9194861.1"/>
    </source>
</evidence>
<keyword evidence="2" id="KW-1185">Reference proteome</keyword>
<comment type="caution">
    <text evidence="1">The sequence shown here is derived from an EMBL/GenBank/DDBJ whole genome shotgun (WGS) entry which is preliminary data.</text>
</comment>
<evidence type="ECO:0000313" key="2">
    <source>
        <dbReference type="Proteomes" id="UP001199106"/>
    </source>
</evidence>
<proteinExistence type="predicted"/>
<name>A0AAD4IHC3_9PLEO</name>
<dbReference type="AlphaFoldDB" id="A0AAD4IHC3"/>
<gene>
    <name evidence="1" type="ORF">G6011_04896</name>
</gene>
<accession>A0AAD4IHC3</accession>
<protein>
    <submittedName>
        <fullName evidence="1">Uncharacterized protein</fullName>
    </submittedName>
</protein>